<dbReference type="EMBL" id="JAQNDL010000003">
    <property type="protein sequence ID" value="MDC0721436.1"/>
    <property type="molecule type" value="Genomic_DNA"/>
</dbReference>
<accession>A0ABT5E6E6</accession>
<feature type="chain" id="PRO_5045485967" evidence="1">
    <location>
        <begin position="20"/>
        <end position="271"/>
    </location>
</feature>
<evidence type="ECO:0000313" key="3">
    <source>
        <dbReference type="Proteomes" id="UP001221686"/>
    </source>
</evidence>
<proteinExistence type="predicted"/>
<sequence length="271" mass="28374">MSLSPRLALACALLTPACAGRRAPAPLTQAALRSELDRHTCARWEPSVKQWSLLLFDPDCEPAPPSGDPAKLVHAAVARLRPLVFLSTAVYDRFYDAPGAAALPPATAQRRADAVVWSDPDLTAAIWRALAVELGARGLACSDCPPGPAPAPVTIAWADLFPYLAAYVWPAQASPDAPVQIFTCSGIHGAAALPEAPALTQAGKLVALAFADDPAHGREIHDLAGAGSLADVTRAVRDYLDSPPSRRFACAALADVAWYTGLRITDCDAAG</sequence>
<reference evidence="2 3" key="1">
    <citation type="submission" date="2022-11" db="EMBL/GenBank/DDBJ databases">
        <title>Minimal conservation of predation-associated metabolite biosynthetic gene clusters underscores biosynthetic potential of Myxococcota including descriptions for ten novel species: Archangium lansinium sp. nov., Myxococcus landrumus sp. nov., Nannocystis bai.</title>
        <authorList>
            <person name="Ahearne A."/>
            <person name="Stevens C."/>
            <person name="Dowd S."/>
        </authorList>
    </citation>
    <scope>NUCLEOTIDE SEQUENCE [LARGE SCALE GENOMIC DNA]</scope>
    <source>
        <strain evidence="2 3">BB15-2</strain>
    </source>
</reference>
<protein>
    <submittedName>
        <fullName evidence="2">Uncharacterized protein</fullName>
    </submittedName>
</protein>
<organism evidence="2 3">
    <name type="scientific">Nannocystis bainbridge</name>
    <dbReference type="NCBI Taxonomy" id="2995303"/>
    <lineage>
        <taxon>Bacteria</taxon>
        <taxon>Pseudomonadati</taxon>
        <taxon>Myxococcota</taxon>
        <taxon>Polyangia</taxon>
        <taxon>Nannocystales</taxon>
        <taxon>Nannocystaceae</taxon>
        <taxon>Nannocystis</taxon>
    </lineage>
</organism>
<dbReference type="Proteomes" id="UP001221686">
    <property type="component" value="Unassembled WGS sequence"/>
</dbReference>
<evidence type="ECO:0000313" key="2">
    <source>
        <dbReference type="EMBL" id="MDC0721436.1"/>
    </source>
</evidence>
<feature type="signal peptide" evidence="1">
    <location>
        <begin position="1"/>
        <end position="19"/>
    </location>
</feature>
<keyword evidence="1" id="KW-0732">Signal</keyword>
<comment type="caution">
    <text evidence="2">The sequence shown here is derived from an EMBL/GenBank/DDBJ whole genome shotgun (WGS) entry which is preliminary data.</text>
</comment>
<keyword evidence="3" id="KW-1185">Reference proteome</keyword>
<name>A0ABT5E6E6_9BACT</name>
<gene>
    <name evidence="2" type="ORF">POL25_31305</name>
</gene>
<dbReference type="RefSeq" id="WP_272089939.1">
    <property type="nucleotide sequence ID" value="NZ_JAQNDL010000003.1"/>
</dbReference>
<evidence type="ECO:0000256" key="1">
    <source>
        <dbReference type="SAM" id="SignalP"/>
    </source>
</evidence>